<dbReference type="OrthoDB" id="9810755at2"/>
<dbReference type="InterPro" id="IPR018931">
    <property type="entry name" value="DUF2520"/>
</dbReference>
<evidence type="ECO:0000313" key="4">
    <source>
        <dbReference type="Proteomes" id="UP000184513"/>
    </source>
</evidence>
<dbReference type="PANTHER" id="PTHR40459:SF1">
    <property type="entry name" value="CONSERVED HYPOTHETICAL ALANINE AND LEUCINE RICH PROTEIN"/>
    <property type="match status" value="1"/>
</dbReference>
<protein>
    <submittedName>
        <fullName evidence="3">Predicted oxidoreductase, contains short-chain dehydrogenase (SDR) and DUF2520 domains</fullName>
    </submittedName>
</protein>
<dbReference type="InterPro" id="IPR008927">
    <property type="entry name" value="6-PGluconate_DH-like_C_sf"/>
</dbReference>
<dbReference type="AlphaFoldDB" id="A0A1M7JLY5"/>
<dbReference type="SUPFAM" id="SSF51735">
    <property type="entry name" value="NAD(P)-binding Rossmann-fold domains"/>
    <property type="match status" value="1"/>
</dbReference>
<dbReference type="EMBL" id="FRCY01000002">
    <property type="protein sequence ID" value="SHM54080.1"/>
    <property type="molecule type" value="Genomic_DNA"/>
</dbReference>
<reference evidence="3 4" key="1">
    <citation type="submission" date="2016-11" db="EMBL/GenBank/DDBJ databases">
        <authorList>
            <person name="Jaros S."/>
            <person name="Januszkiewicz K."/>
            <person name="Wedrychowicz H."/>
        </authorList>
    </citation>
    <scope>NUCLEOTIDE SEQUENCE [LARGE SCALE GENOMIC DNA]</scope>
    <source>
        <strain evidence="3 4">CGMCC 1.6102</strain>
    </source>
</reference>
<dbReference type="Proteomes" id="UP000184513">
    <property type="component" value="Unassembled WGS sequence"/>
</dbReference>
<feature type="domain" description="Putative oxidoreductase/dehydrogenase Rossmann-like" evidence="1">
    <location>
        <begin position="3"/>
        <end position="102"/>
    </location>
</feature>
<dbReference type="STRING" id="388280.SAMN04488057_10278"/>
<evidence type="ECO:0000313" key="3">
    <source>
        <dbReference type="EMBL" id="SHM54080.1"/>
    </source>
</evidence>
<evidence type="ECO:0000259" key="1">
    <source>
        <dbReference type="Pfam" id="PF10727"/>
    </source>
</evidence>
<evidence type="ECO:0000259" key="2">
    <source>
        <dbReference type="Pfam" id="PF10728"/>
    </source>
</evidence>
<dbReference type="Gene3D" id="3.40.50.720">
    <property type="entry name" value="NAD(P)-binding Rossmann-like Domain"/>
    <property type="match status" value="1"/>
</dbReference>
<dbReference type="Pfam" id="PF10728">
    <property type="entry name" value="DUF2520"/>
    <property type="match status" value="1"/>
</dbReference>
<dbReference type="RefSeq" id="WP_073091777.1">
    <property type="nucleotide sequence ID" value="NZ_FRCY01000002.1"/>
</dbReference>
<dbReference type="PANTHER" id="PTHR40459">
    <property type="entry name" value="CONSERVED HYPOTHETICAL ALANINE AND LEUCINE RICH PROTEIN"/>
    <property type="match status" value="1"/>
</dbReference>
<proteinExistence type="predicted"/>
<dbReference type="SUPFAM" id="SSF48179">
    <property type="entry name" value="6-phosphogluconate dehydrogenase C-terminal domain-like"/>
    <property type="match status" value="1"/>
</dbReference>
<name>A0A1M7JLY5_9BACT</name>
<keyword evidence="4" id="KW-1185">Reference proteome</keyword>
<gene>
    <name evidence="3" type="ORF">SAMN04488057_10278</name>
</gene>
<dbReference type="Gene3D" id="1.10.1040.20">
    <property type="entry name" value="ProC-like, C-terminal domain"/>
    <property type="match status" value="1"/>
</dbReference>
<dbReference type="InterPro" id="IPR037108">
    <property type="entry name" value="TM1727-like_C_sf"/>
</dbReference>
<dbReference type="Pfam" id="PF10727">
    <property type="entry name" value="Rossmann-like"/>
    <property type="match status" value="1"/>
</dbReference>
<dbReference type="InterPro" id="IPR036291">
    <property type="entry name" value="NAD(P)-bd_dom_sf"/>
</dbReference>
<feature type="domain" description="DUF2520" evidence="2">
    <location>
        <begin position="129"/>
        <end position="254"/>
    </location>
</feature>
<dbReference type="InterPro" id="IPR019665">
    <property type="entry name" value="OxRdtase/DH_put_Rossmann_dom"/>
</dbReference>
<accession>A0A1M7JLY5</accession>
<sequence length="260" mass="28891">MKFEIAILGTGNVAWHLSSALENAGHVITEIYGRDLGKAEKIAARLYGTEARDHLDFTESPANLYILAVSDQAIAGLAESIILPEESILVHTSGNVSLDILSYSSADYTGILYPLQSFTRGREIGFEEVPFLLETVEPQTMKILQSICRSMSSPFYAVPSNERKAIHVAAVFAANFTNHLIGLSEQIIHQHGLDFDMLKPLIVEQINKTLQMGATRAQTGPAIREDYETLEDHHDFLQYNVQLAEIYRLISQNIIDSNQS</sequence>
<organism evidence="3 4">
    <name type="scientific">Cyclobacterium lianum</name>
    <dbReference type="NCBI Taxonomy" id="388280"/>
    <lineage>
        <taxon>Bacteria</taxon>
        <taxon>Pseudomonadati</taxon>
        <taxon>Bacteroidota</taxon>
        <taxon>Cytophagia</taxon>
        <taxon>Cytophagales</taxon>
        <taxon>Cyclobacteriaceae</taxon>
        <taxon>Cyclobacterium</taxon>
    </lineage>
</organism>